<dbReference type="EMBL" id="KN881639">
    <property type="protein sequence ID" value="KIY52579.1"/>
    <property type="molecule type" value="Genomic_DNA"/>
</dbReference>
<dbReference type="InterPro" id="IPR029005">
    <property type="entry name" value="LIM-bd/SEUSS"/>
</dbReference>
<gene>
    <name evidence="1" type="ORF">FISHEDRAFT_35010</name>
</gene>
<sequence>MLGTGQAIIRLLEWSEYLNREEPDKSQLSYWTELVSKFFYPSSLLQMTLWKENQRTECKMFKIGVPIIPRFFLVSTQSGVKTISISLDGARETMQHGVDGLLIRCPDATWTFRYSSGYNVVLRGPMQVWV</sequence>
<accession>A0A0D7ALE5</accession>
<proteinExistence type="predicted"/>
<dbReference type="AlphaFoldDB" id="A0A0D7ALE5"/>
<dbReference type="OrthoDB" id="774557at2759"/>
<feature type="non-terminal residue" evidence="1">
    <location>
        <position position="130"/>
    </location>
</feature>
<evidence type="ECO:0000313" key="1">
    <source>
        <dbReference type="EMBL" id="KIY52579.1"/>
    </source>
</evidence>
<keyword evidence="2" id="KW-1185">Reference proteome</keyword>
<organism evidence="1 2">
    <name type="scientific">Fistulina hepatica ATCC 64428</name>
    <dbReference type="NCBI Taxonomy" id="1128425"/>
    <lineage>
        <taxon>Eukaryota</taxon>
        <taxon>Fungi</taxon>
        <taxon>Dikarya</taxon>
        <taxon>Basidiomycota</taxon>
        <taxon>Agaricomycotina</taxon>
        <taxon>Agaricomycetes</taxon>
        <taxon>Agaricomycetidae</taxon>
        <taxon>Agaricales</taxon>
        <taxon>Fistulinaceae</taxon>
        <taxon>Fistulina</taxon>
    </lineage>
</organism>
<reference evidence="1 2" key="1">
    <citation type="journal article" date="2015" name="Fungal Genet. Biol.">
        <title>Evolution of novel wood decay mechanisms in Agaricales revealed by the genome sequences of Fistulina hepatica and Cylindrobasidium torrendii.</title>
        <authorList>
            <person name="Floudas D."/>
            <person name="Held B.W."/>
            <person name="Riley R."/>
            <person name="Nagy L.G."/>
            <person name="Koehler G."/>
            <person name="Ransdell A.S."/>
            <person name="Younus H."/>
            <person name="Chow J."/>
            <person name="Chiniquy J."/>
            <person name="Lipzen A."/>
            <person name="Tritt A."/>
            <person name="Sun H."/>
            <person name="Haridas S."/>
            <person name="LaButti K."/>
            <person name="Ohm R.A."/>
            <person name="Kues U."/>
            <person name="Blanchette R.A."/>
            <person name="Grigoriev I.V."/>
            <person name="Minto R.E."/>
            <person name="Hibbett D.S."/>
        </authorList>
    </citation>
    <scope>NUCLEOTIDE SEQUENCE [LARGE SCALE GENOMIC DNA]</scope>
    <source>
        <strain evidence="1 2">ATCC 64428</strain>
    </source>
</reference>
<protein>
    <submittedName>
        <fullName evidence="1">Uncharacterized protein</fullName>
    </submittedName>
</protein>
<dbReference type="Pfam" id="PF01803">
    <property type="entry name" value="LIM_bind"/>
    <property type="match status" value="1"/>
</dbReference>
<dbReference type="Proteomes" id="UP000054144">
    <property type="component" value="Unassembled WGS sequence"/>
</dbReference>
<evidence type="ECO:0000313" key="2">
    <source>
        <dbReference type="Proteomes" id="UP000054144"/>
    </source>
</evidence>
<name>A0A0D7ALE5_9AGAR</name>